<dbReference type="InterPro" id="IPR006016">
    <property type="entry name" value="UspA"/>
</dbReference>
<dbReference type="PANTHER" id="PTHR46989:SF3">
    <property type="entry name" value="USPA DOMAIN-CONTAINING PROTEIN"/>
    <property type="match status" value="1"/>
</dbReference>
<dbReference type="PANTHER" id="PTHR46989">
    <property type="entry name" value="USP DOMAIN-CONTAINING PROTEIN"/>
    <property type="match status" value="1"/>
</dbReference>
<dbReference type="OrthoDB" id="843225at2759"/>
<reference evidence="2 3" key="2">
    <citation type="submission" date="2018-11" db="EMBL/GenBank/DDBJ databases">
        <authorList>
            <consortium name="Pathogen Informatics"/>
        </authorList>
    </citation>
    <scope>NUCLEOTIDE SEQUENCE [LARGE SCALE GENOMIC DNA]</scope>
</reference>
<evidence type="ECO:0000313" key="3">
    <source>
        <dbReference type="Proteomes" id="UP000274504"/>
    </source>
</evidence>
<dbReference type="Pfam" id="PF00582">
    <property type="entry name" value="Usp"/>
    <property type="match status" value="1"/>
</dbReference>
<sequence>MTDVQLGRCVIIPIDGSSLCHRAFNWFLKFAYRPNDFIYFAHVMHPKVAAHKMVVSLERPTEFISQNFSGDYDEASQLMNKYNKLAEAANIASSSEILAGSSVADAILKMAAERQANLIVVPTRGNESVKRTLIGDVSKHLVNHSNFPVLVVPPIPRTMSLTLA</sequence>
<gene>
    <name evidence="2" type="ORF">HDID_LOCUS3215</name>
</gene>
<feature type="domain" description="UspA" evidence="1">
    <location>
        <begin position="10"/>
        <end position="153"/>
    </location>
</feature>
<reference evidence="4" key="1">
    <citation type="submission" date="2017-02" db="UniProtKB">
        <authorList>
            <consortium name="WormBaseParasite"/>
        </authorList>
    </citation>
    <scope>IDENTIFICATION</scope>
</reference>
<dbReference type="SUPFAM" id="SSF52402">
    <property type="entry name" value="Adenine nucleotide alpha hydrolases-like"/>
    <property type="match status" value="1"/>
</dbReference>
<dbReference type="WBParaSite" id="HDID_0000321701-mRNA-1">
    <property type="protein sequence ID" value="HDID_0000321701-mRNA-1"/>
    <property type="gene ID" value="HDID_0000321701"/>
</dbReference>
<accession>A0A0R3SEL3</accession>
<dbReference type="Proteomes" id="UP000274504">
    <property type="component" value="Unassembled WGS sequence"/>
</dbReference>
<name>A0A0R3SEL3_HYMDI</name>
<evidence type="ECO:0000313" key="2">
    <source>
        <dbReference type="EMBL" id="VDL28883.1"/>
    </source>
</evidence>
<organism evidence="4">
    <name type="scientific">Hymenolepis diminuta</name>
    <name type="common">Rat tapeworm</name>
    <dbReference type="NCBI Taxonomy" id="6216"/>
    <lineage>
        <taxon>Eukaryota</taxon>
        <taxon>Metazoa</taxon>
        <taxon>Spiralia</taxon>
        <taxon>Lophotrochozoa</taxon>
        <taxon>Platyhelminthes</taxon>
        <taxon>Cestoda</taxon>
        <taxon>Eucestoda</taxon>
        <taxon>Cyclophyllidea</taxon>
        <taxon>Hymenolepididae</taxon>
        <taxon>Hymenolepis</taxon>
    </lineage>
</organism>
<dbReference type="InterPro" id="IPR006015">
    <property type="entry name" value="Universal_stress_UspA"/>
</dbReference>
<dbReference type="AlphaFoldDB" id="A0A0R3SEL3"/>
<proteinExistence type="predicted"/>
<dbReference type="InterPro" id="IPR014729">
    <property type="entry name" value="Rossmann-like_a/b/a_fold"/>
</dbReference>
<dbReference type="PRINTS" id="PR01438">
    <property type="entry name" value="UNVRSLSTRESS"/>
</dbReference>
<dbReference type="EMBL" id="UYSG01000927">
    <property type="protein sequence ID" value="VDL28883.1"/>
    <property type="molecule type" value="Genomic_DNA"/>
</dbReference>
<evidence type="ECO:0000259" key="1">
    <source>
        <dbReference type="Pfam" id="PF00582"/>
    </source>
</evidence>
<evidence type="ECO:0000313" key="4">
    <source>
        <dbReference type="WBParaSite" id="HDID_0000321701-mRNA-1"/>
    </source>
</evidence>
<protein>
    <submittedName>
        <fullName evidence="4">Usp domain-containing protein</fullName>
    </submittedName>
</protein>
<dbReference type="Gene3D" id="3.40.50.620">
    <property type="entry name" value="HUPs"/>
    <property type="match status" value="1"/>
</dbReference>
<dbReference type="CDD" id="cd23659">
    <property type="entry name" value="USP_At3g01520-like"/>
    <property type="match status" value="1"/>
</dbReference>